<dbReference type="SMART" id="SM00091">
    <property type="entry name" value="PAS"/>
    <property type="match status" value="1"/>
</dbReference>
<evidence type="ECO:0000256" key="3">
    <source>
        <dbReference type="ARBA" id="ARBA00022491"/>
    </source>
</evidence>
<dbReference type="PROSITE" id="PS50045">
    <property type="entry name" value="SIGMA54_INTERACT_4"/>
    <property type="match status" value="1"/>
</dbReference>
<dbReference type="SUPFAM" id="SSF52540">
    <property type="entry name" value="P-loop containing nucleoside triphosphate hydrolases"/>
    <property type="match status" value="1"/>
</dbReference>
<evidence type="ECO:0000256" key="1">
    <source>
        <dbReference type="ARBA" id="ARBA00004496"/>
    </source>
</evidence>
<dbReference type="CDD" id="cd00130">
    <property type="entry name" value="PAS"/>
    <property type="match status" value="1"/>
</dbReference>
<evidence type="ECO:0000256" key="10">
    <source>
        <dbReference type="ARBA" id="ARBA00023163"/>
    </source>
</evidence>
<dbReference type="InterPro" id="IPR025944">
    <property type="entry name" value="Sigma_54_int_dom_CS"/>
</dbReference>
<evidence type="ECO:0000256" key="2">
    <source>
        <dbReference type="ARBA" id="ARBA00022490"/>
    </source>
</evidence>
<dbReference type="Pfam" id="PF25601">
    <property type="entry name" value="AAA_lid_14"/>
    <property type="match status" value="1"/>
</dbReference>
<feature type="domain" description="Sigma-54 factor interaction" evidence="12">
    <location>
        <begin position="204"/>
        <end position="434"/>
    </location>
</feature>
<dbReference type="Gene3D" id="3.30.450.20">
    <property type="entry name" value="PAS domain"/>
    <property type="match status" value="1"/>
</dbReference>
<dbReference type="PROSITE" id="PS50112">
    <property type="entry name" value="PAS"/>
    <property type="match status" value="1"/>
</dbReference>
<dbReference type="InterPro" id="IPR009057">
    <property type="entry name" value="Homeodomain-like_sf"/>
</dbReference>
<evidence type="ECO:0000256" key="11">
    <source>
        <dbReference type="ARBA" id="ARBA00029500"/>
    </source>
</evidence>
<evidence type="ECO:0000256" key="8">
    <source>
        <dbReference type="ARBA" id="ARBA00023125"/>
    </source>
</evidence>
<dbReference type="InterPro" id="IPR013767">
    <property type="entry name" value="PAS_fold"/>
</dbReference>
<dbReference type="Proteomes" id="UP001548189">
    <property type="component" value="Unassembled WGS sequence"/>
</dbReference>
<keyword evidence="8" id="KW-0238">DNA-binding</keyword>
<proteinExistence type="predicted"/>
<accession>A0ABV2BWS8</accession>
<feature type="domain" description="ACT" evidence="14">
    <location>
        <begin position="6"/>
        <end position="76"/>
    </location>
</feature>
<dbReference type="PANTHER" id="PTHR32071:SF3">
    <property type="entry name" value="HTH-TYPE TRANSCRIPTIONAL REGULATORY PROTEIN TYRR"/>
    <property type="match status" value="1"/>
</dbReference>
<dbReference type="SUPFAM" id="SSF46689">
    <property type="entry name" value="Homeodomain-like"/>
    <property type="match status" value="1"/>
</dbReference>
<dbReference type="Gene3D" id="3.30.70.260">
    <property type="match status" value="1"/>
</dbReference>
<feature type="domain" description="PAS" evidence="13">
    <location>
        <begin position="82"/>
        <end position="145"/>
    </location>
</feature>
<dbReference type="Gene3D" id="1.10.10.60">
    <property type="entry name" value="Homeodomain-like"/>
    <property type="match status" value="1"/>
</dbReference>
<dbReference type="InterPro" id="IPR002912">
    <property type="entry name" value="ACT_dom"/>
</dbReference>
<evidence type="ECO:0000313" key="16">
    <source>
        <dbReference type="Proteomes" id="UP001548189"/>
    </source>
</evidence>
<dbReference type="InterPro" id="IPR035965">
    <property type="entry name" value="PAS-like_dom_sf"/>
</dbReference>
<reference evidence="15 16" key="1">
    <citation type="submission" date="2024-06" db="EMBL/GenBank/DDBJ databases">
        <authorList>
            <person name="Li F."/>
        </authorList>
    </citation>
    <scope>NUCLEOTIDE SEQUENCE [LARGE SCALE GENOMIC DNA]</scope>
    <source>
        <strain evidence="15 16">GXAS 311</strain>
    </source>
</reference>
<evidence type="ECO:0000256" key="5">
    <source>
        <dbReference type="ARBA" id="ARBA00022797"/>
    </source>
</evidence>
<dbReference type="Gene3D" id="1.10.8.60">
    <property type="match status" value="1"/>
</dbReference>
<dbReference type="PANTHER" id="PTHR32071">
    <property type="entry name" value="TRANSCRIPTIONAL REGULATORY PROTEIN"/>
    <property type="match status" value="1"/>
</dbReference>
<keyword evidence="3" id="KW-0678">Repressor</keyword>
<dbReference type="InterPro" id="IPR002078">
    <property type="entry name" value="Sigma_54_int"/>
</dbReference>
<comment type="subcellular location">
    <subcellularLocation>
        <location evidence="1">Cytoplasm</location>
    </subcellularLocation>
</comment>
<dbReference type="Gene3D" id="3.40.50.300">
    <property type="entry name" value="P-loop containing nucleotide triphosphate hydrolases"/>
    <property type="match status" value="1"/>
</dbReference>
<dbReference type="SMART" id="SM00382">
    <property type="entry name" value="AAA"/>
    <property type="match status" value="1"/>
</dbReference>
<dbReference type="InterPro" id="IPR003593">
    <property type="entry name" value="AAA+_ATPase"/>
</dbReference>
<dbReference type="InterPro" id="IPR027417">
    <property type="entry name" value="P-loop_NTPase"/>
</dbReference>
<keyword evidence="6" id="KW-0067">ATP-binding</keyword>
<keyword evidence="4" id="KW-0547">Nucleotide-binding</keyword>
<dbReference type="PROSITE" id="PS00675">
    <property type="entry name" value="SIGMA54_INTERACT_1"/>
    <property type="match status" value="1"/>
</dbReference>
<evidence type="ECO:0000313" key="15">
    <source>
        <dbReference type="EMBL" id="MET1255997.1"/>
    </source>
</evidence>
<keyword evidence="16" id="KW-1185">Reference proteome</keyword>
<dbReference type="InterPro" id="IPR025943">
    <property type="entry name" value="Sigma_54_int_dom_ATP-bd_2"/>
</dbReference>
<gene>
    <name evidence="15" type="ORF">ABVT43_12735</name>
</gene>
<dbReference type="InterPro" id="IPR058031">
    <property type="entry name" value="AAA_lid_NorR"/>
</dbReference>
<keyword evidence="5" id="KW-0058">Aromatic hydrocarbons catabolism</keyword>
<comment type="caution">
    <text evidence="15">The sequence shown here is derived from an EMBL/GenBank/DDBJ whole genome shotgun (WGS) entry which is preliminary data.</text>
</comment>
<dbReference type="NCBIfam" id="TIGR04381">
    <property type="entry name" value="HTH_TypR"/>
    <property type="match status" value="1"/>
</dbReference>
<dbReference type="InterPro" id="IPR045865">
    <property type="entry name" value="ACT-like_dom_sf"/>
</dbReference>
<dbReference type="SUPFAM" id="SSF55021">
    <property type="entry name" value="ACT-like"/>
    <property type="match status" value="1"/>
</dbReference>
<name>A0ABV2BWS8_9GAMM</name>
<evidence type="ECO:0000259" key="13">
    <source>
        <dbReference type="PROSITE" id="PS50112"/>
    </source>
</evidence>
<protein>
    <recommendedName>
        <fullName evidence="11">HTH-type transcriptional regulatory protein TyrR</fullName>
    </recommendedName>
</protein>
<evidence type="ECO:0000256" key="7">
    <source>
        <dbReference type="ARBA" id="ARBA00023015"/>
    </source>
</evidence>
<keyword evidence="7" id="KW-0805">Transcription regulation</keyword>
<evidence type="ECO:0000256" key="4">
    <source>
        <dbReference type="ARBA" id="ARBA00022741"/>
    </source>
</evidence>
<dbReference type="RefSeq" id="WP_353896581.1">
    <property type="nucleotide sequence ID" value="NZ_JBEVCJ010000015.1"/>
</dbReference>
<dbReference type="SUPFAM" id="SSF55785">
    <property type="entry name" value="PYP-like sensor domain (PAS domain)"/>
    <property type="match status" value="1"/>
</dbReference>
<dbReference type="InterPro" id="IPR030828">
    <property type="entry name" value="HTH_TyrR"/>
</dbReference>
<evidence type="ECO:0000259" key="14">
    <source>
        <dbReference type="PROSITE" id="PS51671"/>
    </source>
</evidence>
<dbReference type="PROSITE" id="PS51671">
    <property type="entry name" value="ACT"/>
    <property type="match status" value="1"/>
</dbReference>
<dbReference type="NCBIfam" id="TIGR00229">
    <property type="entry name" value="sensory_box"/>
    <property type="match status" value="1"/>
</dbReference>
<sequence length="518" mass="58802">MTSYQTIDVQSENRLGITYEILSVFAELNIDLIGLEMQTYHTFLQYHSHETDLNTIQIKQKILQIPGVKKIVDIEFLPSEAKRLHLDALLSNLPDPLFDIDESGQILKVNHAAVETLGLNESEIYQRNITDFFSESIERLLHADNASIELTCMDTNYFAEIIPIISQYNEKKQVKGAVITLKRPERLGLTISSMQQNRFQGSTIVAQSNEMLDILAKAKRFSELELPILITGETGTGKEILAKSIHENSSRKQNPFLAINCAALPENLLESELFGYSSGAFSGALKSGKPGLFELANGGTLFLDEIGEMSPYLQAKLLRFLQDYTFRRLGSNKERTVDVRIISATHRKLNTLFKTNQFREDLYYRLNVLSIIIPPLRERKGDIKLLAQHFVKLAGIQVNRKNCSISEQAIKRLEAHHWPGNIRQLQNLIFRSVAISNSNLLGAEDLLFNTAKTQASNQSLANQSLESEITSLKQATEDFERNLLSKMMERYPSTRKLAERLDVSHNTVALKMKKYRLR</sequence>
<keyword evidence="9" id="KW-0010">Activator</keyword>
<organism evidence="15 16">
    <name type="scientific">Aliikangiella maris</name>
    <dbReference type="NCBI Taxonomy" id="3162458"/>
    <lineage>
        <taxon>Bacteria</taxon>
        <taxon>Pseudomonadati</taxon>
        <taxon>Pseudomonadota</taxon>
        <taxon>Gammaproteobacteria</taxon>
        <taxon>Oceanospirillales</taxon>
        <taxon>Pleioneaceae</taxon>
        <taxon>Aliikangiella</taxon>
    </lineage>
</organism>
<evidence type="ECO:0000256" key="9">
    <source>
        <dbReference type="ARBA" id="ARBA00023159"/>
    </source>
</evidence>
<dbReference type="PROSITE" id="PS00688">
    <property type="entry name" value="SIGMA54_INTERACT_3"/>
    <property type="match status" value="1"/>
</dbReference>
<dbReference type="CDD" id="cd00009">
    <property type="entry name" value="AAA"/>
    <property type="match status" value="1"/>
</dbReference>
<evidence type="ECO:0000259" key="12">
    <source>
        <dbReference type="PROSITE" id="PS50045"/>
    </source>
</evidence>
<dbReference type="Pfam" id="PF00989">
    <property type="entry name" value="PAS"/>
    <property type="match status" value="1"/>
</dbReference>
<dbReference type="Pfam" id="PF18024">
    <property type="entry name" value="HTH_50"/>
    <property type="match status" value="1"/>
</dbReference>
<keyword evidence="2" id="KW-0963">Cytoplasm</keyword>
<dbReference type="PROSITE" id="PS00676">
    <property type="entry name" value="SIGMA54_INTERACT_2"/>
    <property type="match status" value="1"/>
</dbReference>
<dbReference type="EMBL" id="JBEVCJ010000015">
    <property type="protein sequence ID" value="MET1255997.1"/>
    <property type="molecule type" value="Genomic_DNA"/>
</dbReference>
<dbReference type="InterPro" id="IPR025662">
    <property type="entry name" value="Sigma_54_int_dom_ATP-bd_1"/>
</dbReference>
<dbReference type="InterPro" id="IPR000014">
    <property type="entry name" value="PAS"/>
</dbReference>
<evidence type="ECO:0000256" key="6">
    <source>
        <dbReference type="ARBA" id="ARBA00022840"/>
    </source>
</evidence>
<dbReference type="Pfam" id="PF00158">
    <property type="entry name" value="Sigma54_activat"/>
    <property type="match status" value="1"/>
</dbReference>
<keyword evidence="10" id="KW-0804">Transcription</keyword>